<dbReference type="Gene3D" id="1.10.10.60">
    <property type="entry name" value="Homeodomain-like"/>
    <property type="match status" value="2"/>
</dbReference>
<proteinExistence type="predicted"/>
<keyword evidence="3" id="KW-0804">Transcription</keyword>
<dbReference type="InterPro" id="IPR009057">
    <property type="entry name" value="Homeodomain-like_sf"/>
</dbReference>
<dbReference type="Proteomes" id="UP000596351">
    <property type="component" value="Plasmid p1"/>
</dbReference>
<name>A0ABX7F2Q8_9HYPH</name>
<sequence>MGNGNPFGTLWVLSDREPYFDAGDVQLLQDCAVFVAAALHASQGLKRQGANNNEKPLQPNGGLAKWQERRAKELIAARLSDKLSVAEVAEACGLSPSHFTRAFRKSTGLTPYQWLTERRIERAEALLLRDVDLSLSEIAVSCGFADQSHFTRVFKSVTGKSPGALRRSS</sequence>
<evidence type="ECO:0000313" key="5">
    <source>
        <dbReference type="EMBL" id="QRF54581.1"/>
    </source>
</evidence>
<dbReference type="PROSITE" id="PS01124">
    <property type="entry name" value="HTH_ARAC_FAMILY_2"/>
    <property type="match status" value="1"/>
</dbReference>
<dbReference type="InterPro" id="IPR050204">
    <property type="entry name" value="AraC_XylS_family_regulators"/>
</dbReference>
<keyword evidence="2" id="KW-0238">DNA-binding</keyword>
<feature type="domain" description="HTH araC/xylS-type" evidence="4">
    <location>
        <begin position="69"/>
        <end position="168"/>
    </location>
</feature>
<evidence type="ECO:0000256" key="2">
    <source>
        <dbReference type="ARBA" id="ARBA00023125"/>
    </source>
</evidence>
<dbReference type="Pfam" id="PF12833">
    <property type="entry name" value="HTH_18"/>
    <property type="match status" value="1"/>
</dbReference>
<evidence type="ECO:0000259" key="4">
    <source>
        <dbReference type="PROSITE" id="PS01124"/>
    </source>
</evidence>
<accession>A0ABX7F2Q8</accession>
<evidence type="ECO:0000256" key="3">
    <source>
        <dbReference type="ARBA" id="ARBA00023163"/>
    </source>
</evidence>
<organism evidence="5 6">
    <name type="scientific">Rhizobium rosettiformans</name>
    <dbReference type="NCBI Taxonomy" id="1368430"/>
    <lineage>
        <taxon>Bacteria</taxon>
        <taxon>Pseudomonadati</taxon>
        <taxon>Pseudomonadota</taxon>
        <taxon>Alphaproteobacteria</taxon>
        <taxon>Hyphomicrobiales</taxon>
        <taxon>Rhizobiaceae</taxon>
        <taxon>Rhizobium/Agrobacterium group</taxon>
        <taxon>Rhizobium</taxon>
    </lineage>
</organism>
<reference evidence="5 6" key="1">
    <citation type="submission" date="2018-09" db="EMBL/GenBank/DDBJ databases">
        <title>Rhizobium sp. MAE2-X.</title>
        <authorList>
            <person name="Lee Y."/>
            <person name="Jeon C.O."/>
        </authorList>
    </citation>
    <scope>NUCLEOTIDE SEQUENCE [LARGE SCALE GENOMIC DNA]</scope>
    <source>
        <strain evidence="5 6">MAE2-X</strain>
        <plasmid evidence="5 6">p1</plasmid>
    </source>
</reference>
<evidence type="ECO:0000256" key="1">
    <source>
        <dbReference type="ARBA" id="ARBA00023015"/>
    </source>
</evidence>
<dbReference type="PANTHER" id="PTHR46796:SF14">
    <property type="entry name" value="TRANSCRIPTIONAL REGULATORY PROTEIN"/>
    <property type="match status" value="1"/>
</dbReference>
<keyword evidence="5" id="KW-0614">Plasmid</keyword>
<dbReference type="InterPro" id="IPR020449">
    <property type="entry name" value="Tscrpt_reg_AraC-type_HTH"/>
</dbReference>
<gene>
    <name evidence="5" type="ORF">D4A92_23695</name>
</gene>
<dbReference type="EMBL" id="CP032406">
    <property type="protein sequence ID" value="QRF54581.1"/>
    <property type="molecule type" value="Genomic_DNA"/>
</dbReference>
<dbReference type="PANTHER" id="PTHR46796">
    <property type="entry name" value="HTH-TYPE TRANSCRIPTIONAL ACTIVATOR RHAS-RELATED"/>
    <property type="match status" value="1"/>
</dbReference>
<protein>
    <submittedName>
        <fullName evidence="5">AraC family transcriptional regulator</fullName>
    </submittedName>
</protein>
<evidence type="ECO:0000313" key="6">
    <source>
        <dbReference type="Proteomes" id="UP000596351"/>
    </source>
</evidence>
<dbReference type="SMART" id="SM00342">
    <property type="entry name" value="HTH_ARAC"/>
    <property type="match status" value="1"/>
</dbReference>
<geneLocation type="plasmid" evidence="5 6">
    <name>p1</name>
</geneLocation>
<dbReference type="InterPro" id="IPR018062">
    <property type="entry name" value="HTH_AraC-typ_CS"/>
</dbReference>
<dbReference type="PRINTS" id="PR00032">
    <property type="entry name" value="HTHARAC"/>
</dbReference>
<keyword evidence="6" id="KW-1185">Reference proteome</keyword>
<dbReference type="SUPFAM" id="SSF55781">
    <property type="entry name" value="GAF domain-like"/>
    <property type="match status" value="1"/>
</dbReference>
<dbReference type="PROSITE" id="PS00041">
    <property type="entry name" value="HTH_ARAC_FAMILY_1"/>
    <property type="match status" value="1"/>
</dbReference>
<dbReference type="SUPFAM" id="SSF46689">
    <property type="entry name" value="Homeodomain-like"/>
    <property type="match status" value="2"/>
</dbReference>
<dbReference type="InterPro" id="IPR018060">
    <property type="entry name" value="HTH_AraC"/>
</dbReference>
<keyword evidence="1" id="KW-0805">Transcription regulation</keyword>